<dbReference type="VEuPathDB" id="FungiDB:AeMF1_000167"/>
<comment type="caution">
    <text evidence="2">The sequence shown here is derived from an EMBL/GenBank/DDBJ whole genome shotgun (WGS) entry which is preliminary data.</text>
</comment>
<name>A0A6G0X529_9STRA</name>
<feature type="region of interest" description="Disordered" evidence="1">
    <location>
        <begin position="1"/>
        <end position="38"/>
    </location>
</feature>
<accession>A0A6G0X529</accession>
<reference evidence="2 3" key="1">
    <citation type="submission" date="2019-07" db="EMBL/GenBank/DDBJ databases">
        <title>Genomics analysis of Aphanomyces spp. identifies a new class of oomycete effector associated with host adaptation.</title>
        <authorList>
            <person name="Gaulin E."/>
        </authorList>
    </citation>
    <scope>NUCLEOTIDE SEQUENCE [LARGE SCALE GENOMIC DNA]</scope>
    <source>
        <strain evidence="2 3">ATCC 201684</strain>
    </source>
</reference>
<feature type="compositionally biased region" description="Basic and acidic residues" evidence="1">
    <location>
        <begin position="26"/>
        <end position="38"/>
    </location>
</feature>
<sequence>MADVDDDDYGDDDFEQDAPEIPPDSTESKQECEERVDEGAHLDQLLVTSKSSDAAVKQDTPDPVVPEVHAEHCASSSIHSTGDETPYVERITAATVETEEEPCSPDPQSVNDENWDANTYSADLIRIHCQRRDQPSRDCDTSLVIEDSFAIAAKIAAKRVAEWKAQTKMGKARADAKDQQKRQLKHKWRCSIFEGEPKDRLERLAETKLRIREQKRNECEAEAQERKMRWYKRKAALGLNTQYLCQRDTAARACAILQSKLKERKLKESSAKTRKNQIARALKHVATVAKQAREASCHYVCSQGSFILKHPDAHKGSKMQPVVRMVEEHPLARQSRVNEEKNHDIEVKDDQKPANGPHVDQLHVPGNNTLRPMKDNNGNEVENDVQGRQPMLDSNTHEPMREMEPDVADSEKRACPTMAQGCIVLEGSESSCGKDSAAREATVVDSLLLVSPEDVQGGTHIRQCN</sequence>
<dbReference type="Proteomes" id="UP000481153">
    <property type="component" value="Unassembled WGS sequence"/>
</dbReference>
<evidence type="ECO:0000256" key="1">
    <source>
        <dbReference type="SAM" id="MobiDB-lite"/>
    </source>
</evidence>
<evidence type="ECO:0000313" key="2">
    <source>
        <dbReference type="EMBL" id="KAF0734955.1"/>
    </source>
</evidence>
<protein>
    <submittedName>
        <fullName evidence="2">Uncharacterized protein</fullName>
    </submittedName>
</protein>
<dbReference type="EMBL" id="VJMJ01000102">
    <property type="protein sequence ID" value="KAF0734955.1"/>
    <property type="molecule type" value="Genomic_DNA"/>
</dbReference>
<gene>
    <name evidence="2" type="ORF">Ae201684_008432</name>
</gene>
<feature type="compositionally biased region" description="Basic and acidic residues" evidence="1">
    <location>
        <begin position="332"/>
        <end position="352"/>
    </location>
</feature>
<feature type="compositionally biased region" description="Basic and acidic residues" evidence="1">
    <location>
        <begin position="395"/>
        <end position="408"/>
    </location>
</feature>
<feature type="region of interest" description="Disordered" evidence="1">
    <location>
        <begin position="332"/>
        <end position="408"/>
    </location>
</feature>
<evidence type="ECO:0000313" key="3">
    <source>
        <dbReference type="Proteomes" id="UP000481153"/>
    </source>
</evidence>
<proteinExistence type="predicted"/>
<organism evidence="2 3">
    <name type="scientific">Aphanomyces euteiches</name>
    <dbReference type="NCBI Taxonomy" id="100861"/>
    <lineage>
        <taxon>Eukaryota</taxon>
        <taxon>Sar</taxon>
        <taxon>Stramenopiles</taxon>
        <taxon>Oomycota</taxon>
        <taxon>Saprolegniomycetes</taxon>
        <taxon>Saprolegniales</taxon>
        <taxon>Verrucalvaceae</taxon>
        <taxon>Aphanomyces</taxon>
    </lineage>
</organism>
<feature type="compositionally biased region" description="Polar residues" evidence="1">
    <location>
        <begin position="366"/>
        <end position="380"/>
    </location>
</feature>
<dbReference type="AlphaFoldDB" id="A0A6G0X529"/>
<keyword evidence="3" id="KW-1185">Reference proteome</keyword>
<feature type="compositionally biased region" description="Acidic residues" evidence="1">
    <location>
        <begin position="1"/>
        <end position="18"/>
    </location>
</feature>